<dbReference type="Gene3D" id="3.10.290.30">
    <property type="entry name" value="MM3350-like"/>
    <property type="match status" value="1"/>
</dbReference>
<dbReference type="InterPro" id="IPR024047">
    <property type="entry name" value="MM3350-like_sf"/>
</dbReference>
<evidence type="ECO:0000313" key="3">
    <source>
        <dbReference type="Proteomes" id="UP001529343"/>
    </source>
</evidence>
<dbReference type="Pfam" id="PF07929">
    <property type="entry name" value="PRiA4_ORF3"/>
    <property type="match status" value="1"/>
</dbReference>
<dbReference type="EMBL" id="JAUDDW010000003">
    <property type="protein sequence ID" value="MDM8265886.1"/>
    <property type="molecule type" value="Genomic_DNA"/>
</dbReference>
<feature type="domain" description="Plasmid pRiA4b Orf3-like" evidence="1">
    <location>
        <begin position="386"/>
        <end position="560"/>
    </location>
</feature>
<dbReference type="SUPFAM" id="SSF159941">
    <property type="entry name" value="MM3350-like"/>
    <property type="match status" value="1"/>
</dbReference>
<organism evidence="2 3">
    <name type="scientific">Limosilactobacillus pontis</name>
    <dbReference type="NCBI Taxonomy" id="35787"/>
    <lineage>
        <taxon>Bacteria</taxon>
        <taxon>Bacillati</taxon>
        <taxon>Bacillota</taxon>
        <taxon>Bacilli</taxon>
        <taxon>Lactobacillales</taxon>
        <taxon>Lactobacillaceae</taxon>
        <taxon>Limosilactobacillus</taxon>
    </lineage>
</organism>
<reference evidence="3" key="1">
    <citation type="submission" date="2023-06" db="EMBL/GenBank/DDBJ databases">
        <title>Identification and characterization of horizontal gene transfer across gut microbiota members of farm animals based on homology search.</title>
        <authorList>
            <person name="Zeman M."/>
            <person name="Kubasova T."/>
            <person name="Jahodarova E."/>
            <person name="Nykrynova M."/>
            <person name="Rychlik I."/>
        </authorList>
    </citation>
    <scope>NUCLEOTIDE SEQUENCE [LARGE SCALE GENOMIC DNA]</scope>
    <source>
        <strain evidence="3">161_Gplus</strain>
    </source>
</reference>
<proteinExistence type="predicted"/>
<keyword evidence="3" id="KW-1185">Reference proteome</keyword>
<name>A0ABT7UW17_9LACO</name>
<dbReference type="InterPro" id="IPR012912">
    <property type="entry name" value="Plasmid_pRiA4b_Orf3-like"/>
</dbReference>
<evidence type="ECO:0000313" key="2">
    <source>
        <dbReference type="EMBL" id="MDM8265886.1"/>
    </source>
</evidence>
<protein>
    <recommendedName>
        <fullName evidence="1">Plasmid pRiA4b Orf3-like domain-containing protein</fullName>
    </recommendedName>
</protein>
<dbReference type="RefSeq" id="WP_289585724.1">
    <property type="nucleotide sequence ID" value="NZ_JAUDDW010000003.1"/>
</dbReference>
<accession>A0ABT7UW17</accession>
<dbReference type="Proteomes" id="UP001529343">
    <property type="component" value="Unassembled WGS sequence"/>
</dbReference>
<comment type="caution">
    <text evidence="2">The sequence shown here is derived from an EMBL/GenBank/DDBJ whole genome shotgun (WGS) entry which is preliminary data.</text>
</comment>
<evidence type="ECO:0000259" key="1">
    <source>
        <dbReference type="Pfam" id="PF07929"/>
    </source>
</evidence>
<sequence>MTQINFGDDLADQLRNEVGAQAKKPFKTWYISPVTLGKESYYLYVEKLTGLPIITQKLSTFTYIFENVLHELGFLTAKQQERINRIVTETIQYRYNPDETSPLIAEYKQAIKKHQEELTEGLTDEAKLHLPENDLMSDFSLSLCALLDEKHEILKHFCRVANDVIPIKIGKPRPGTSYCTITPQFRDPRDWEKFIGQDPAKNHQTVLAIQDNNVKMIEQFFTTEYGKTIKNRDAAEDVLGCFLNDFLFHDQIDLVTTNLAAVNQYYWDILVDGPNKFPMDVLDRFFTFLSHAGIVNKPAAEHVAENLQHAIDTFTGANEVSYDAMNEMLANHPQMIDDDYDLIMDAIDRGDFPESFRDTLAEFDANKKQAKVVKVRYTNPAQVKMTYKIRVTLADFTPQMSRVFYIAGDQSIETLQTVIIDIFHGYFGPMFDLVNEKTGDCYMSPFFLGDDFPLQIDAPDDVIDASKATVSILNKGDQLVLTYDYNDDWEFNVTVEELVPNYVGYQPIVSEAKGYGIIEDIGGTGALKEYYRKYQHGDVDPDFKEWLGGELIDLDSVDINELNLELREDGE</sequence>
<reference evidence="2 3" key="2">
    <citation type="submission" date="2023-06" db="EMBL/GenBank/DDBJ databases">
        <authorList>
            <person name="Zeman M."/>
            <person name="Kubasova T."/>
            <person name="Jahodarova E."/>
            <person name="Nykrynova M."/>
            <person name="Rychlik I."/>
        </authorList>
    </citation>
    <scope>NUCLEOTIDE SEQUENCE [LARGE SCALE GENOMIC DNA]</scope>
    <source>
        <strain evidence="2 3">161_Gplus</strain>
    </source>
</reference>
<gene>
    <name evidence="2" type="ORF">QUW44_01695</name>
</gene>